<reference evidence="2 3" key="1">
    <citation type="submission" date="2023-02" db="EMBL/GenBank/DDBJ databases">
        <title>LHISI_Scaffold_Assembly.</title>
        <authorList>
            <person name="Stuart O.P."/>
            <person name="Cleave R."/>
            <person name="Magrath M.J.L."/>
            <person name="Mikheyev A.S."/>
        </authorList>
    </citation>
    <scope>NUCLEOTIDE SEQUENCE [LARGE SCALE GENOMIC DNA]</scope>
    <source>
        <strain evidence="2">Daus_M_001</strain>
        <tissue evidence="2">Leg muscle</tissue>
    </source>
</reference>
<feature type="region of interest" description="Disordered" evidence="1">
    <location>
        <begin position="84"/>
        <end position="122"/>
    </location>
</feature>
<protein>
    <submittedName>
        <fullName evidence="2">Uncharacterized protein</fullName>
    </submittedName>
</protein>
<keyword evidence="3" id="KW-1185">Reference proteome</keyword>
<evidence type="ECO:0000313" key="2">
    <source>
        <dbReference type="EMBL" id="KAJ8873740.1"/>
    </source>
</evidence>
<evidence type="ECO:0000256" key="1">
    <source>
        <dbReference type="SAM" id="MobiDB-lite"/>
    </source>
</evidence>
<proteinExistence type="predicted"/>
<feature type="compositionally biased region" description="Basic and acidic residues" evidence="1">
    <location>
        <begin position="110"/>
        <end position="122"/>
    </location>
</feature>
<dbReference type="Proteomes" id="UP001159363">
    <property type="component" value="Chromosome 9"/>
</dbReference>
<organism evidence="2 3">
    <name type="scientific">Dryococelus australis</name>
    <dbReference type="NCBI Taxonomy" id="614101"/>
    <lineage>
        <taxon>Eukaryota</taxon>
        <taxon>Metazoa</taxon>
        <taxon>Ecdysozoa</taxon>
        <taxon>Arthropoda</taxon>
        <taxon>Hexapoda</taxon>
        <taxon>Insecta</taxon>
        <taxon>Pterygota</taxon>
        <taxon>Neoptera</taxon>
        <taxon>Polyneoptera</taxon>
        <taxon>Phasmatodea</taxon>
        <taxon>Verophasmatodea</taxon>
        <taxon>Anareolatae</taxon>
        <taxon>Phasmatidae</taxon>
        <taxon>Eurycanthinae</taxon>
        <taxon>Dryococelus</taxon>
    </lineage>
</organism>
<comment type="caution">
    <text evidence="2">The sequence shown here is derived from an EMBL/GenBank/DDBJ whole genome shotgun (WGS) entry which is preliminary data.</text>
</comment>
<sequence length="122" mass="13889">MTHEGLTYTRSCSRGESRLLGYKDVCTVHGVILEFGIFCVFQVFRYTSCWSSAVIGTLSRNELDTSDSWIPTKRVRQFERLGPSVASLSSSTRRGRARRNSGSGTRTRASNREDFSHFLRRE</sequence>
<gene>
    <name evidence="2" type="ORF">PR048_024574</name>
</gene>
<evidence type="ECO:0000313" key="3">
    <source>
        <dbReference type="Proteomes" id="UP001159363"/>
    </source>
</evidence>
<dbReference type="EMBL" id="JARBHB010000010">
    <property type="protein sequence ID" value="KAJ8873740.1"/>
    <property type="molecule type" value="Genomic_DNA"/>
</dbReference>
<name>A0ABQ9GNX8_9NEOP</name>
<accession>A0ABQ9GNX8</accession>